<evidence type="ECO:0000259" key="1">
    <source>
        <dbReference type="PROSITE" id="PS50983"/>
    </source>
</evidence>
<protein>
    <submittedName>
        <fullName evidence="2">Iron complex transport system substrate-binding protein</fullName>
    </submittedName>
</protein>
<dbReference type="PANTHER" id="PTHR30535:SF7">
    <property type="entry name" value="IRON(III) DICITRATE-BINDING PROTEIN"/>
    <property type="match status" value="1"/>
</dbReference>
<dbReference type="PROSITE" id="PS50983">
    <property type="entry name" value="FE_B12_PBP"/>
    <property type="match status" value="1"/>
</dbReference>
<sequence>MASCGAVRAEPTRYPLAMENCGATITVKAAPRRVVSVGQTQTEILYALGLADRVVGTAVWFGPVAEPYEAANAGVKRLADNSPSFEAVLGEAPDLVTATFAWHIGPHGAVARREQFGDLGVPVYVSPADCVGKDNSAPGDGVRAEPFRMDLVYRNIRELGQLFDVSSRAETLVVDLKAREDAAVASMAGRLARDLPVVVWFSSRDVKGDAFVAGAKGVPAYLLDKLGARNVITTDEEWPQVGWESIAAADPAVIVLVRMDRRLFPADDVAVKLDFLRTDPVARRLAAVRANRIVVMDVAATRPGLGTIDGIRELADNLKALGLAR</sequence>
<comment type="caution">
    <text evidence="2">The sequence shown here is derived from an EMBL/GenBank/DDBJ whole genome shotgun (WGS) entry which is preliminary data.</text>
</comment>
<accession>A0AA40VD04</accession>
<dbReference type="AlphaFoldDB" id="A0AA40VD04"/>
<evidence type="ECO:0000313" key="3">
    <source>
        <dbReference type="Proteomes" id="UP000543554"/>
    </source>
</evidence>
<feature type="domain" description="Fe/B12 periplasmic-binding" evidence="1">
    <location>
        <begin position="33"/>
        <end position="325"/>
    </location>
</feature>
<dbReference type="PANTHER" id="PTHR30535">
    <property type="entry name" value="VITAMIN B12-BINDING PROTEIN"/>
    <property type="match status" value="1"/>
</dbReference>
<proteinExistence type="predicted"/>
<reference evidence="2 3" key="1">
    <citation type="submission" date="2020-08" db="EMBL/GenBank/DDBJ databases">
        <title>Genomic Encyclopedia of Type Strains, Phase IV (KMG-IV): sequencing the most valuable type-strain genomes for metagenomic binning, comparative biology and taxonomic classification.</title>
        <authorList>
            <person name="Goeker M."/>
        </authorList>
    </citation>
    <scope>NUCLEOTIDE SEQUENCE [LARGE SCALE GENOMIC DNA]</scope>
    <source>
        <strain evidence="2 3">DSM 11490</strain>
    </source>
</reference>
<dbReference type="Gene3D" id="3.40.50.1980">
    <property type="entry name" value="Nitrogenase molybdenum iron protein domain"/>
    <property type="match status" value="2"/>
</dbReference>
<name>A0AA40VD04_9HYPH</name>
<dbReference type="EMBL" id="JACJIB010000006">
    <property type="protein sequence ID" value="MBA8914700.1"/>
    <property type="molecule type" value="Genomic_DNA"/>
</dbReference>
<keyword evidence="3" id="KW-1185">Reference proteome</keyword>
<dbReference type="RefSeq" id="WP_182555954.1">
    <property type="nucleotide sequence ID" value="NZ_BPRF01000017.1"/>
</dbReference>
<gene>
    <name evidence="2" type="ORF">HNR51_003793</name>
</gene>
<evidence type="ECO:0000313" key="2">
    <source>
        <dbReference type="EMBL" id="MBA8914700.1"/>
    </source>
</evidence>
<dbReference type="InterPro" id="IPR050902">
    <property type="entry name" value="ABC_Transporter_SBP"/>
</dbReference>
<dbReference type="SUPFAM" id="SSF53807">
    <property type="entry name" value="Helical backbone' metal receptor"/>
    <property type="match status" value="1"/>
</dbReference>
<dbReference type="Pfam" id="PF01497">
    <property type="entry name" value="Peripla_BP_2"/>
    <property type="match status" value="1"/>
</dbReference>
<dbReference type="InterPro" id="IPR002491">
    <property type="entry name" value="ABC_transptr_periplasmic_BD"/>
</dbReference>
<organism evidence="2 3">
    <name type="scientific">Methylorubrum thiocyanatum</name>
    <dbReference type="NCBI Taxonomy" id="47958"/>
    <lineage>
        <taxon>Bacteria</taxon>
        <taxon>Pseudomonadati</taxon>
        <taxon>Pseudomonadota</taxon>
        <taxon>Alphaproteobacteria</taxon>
        <taxon>Hyphomicrobiales</taxon>
        <taxon>Methylobacteriaceae</taxon>
        <taxon>Methylorubrum</taxon>
    </lineage>
</organism>
<dbReference type="Proteomes" id="UP000543554">
    <property type="component" value="Unassembled WGS sequence"/>
</dbReference>